<name>A0A840VFA9_9BACT</name>
<dbReference type="AlphaFoldDB" id="A0A840VFA9"/>
<dbReference type="EMBL" id="JACHFD010000013">
    <property type="protein sequence ID" value="MBB5352509.1"/>
    <property type="molecule type" value="Genomic_DNA"/>
</dbReference>
<dbReference type="SUPFAM" id="SSF49785">
    <property type="entry name" value="Galactose-binding domain-like"/>
    <property type="match status" value="1"/>
</dbReference>
<evidence type="ECO:0000313" key="5">
    <source>
        <dbReference type="Proteomes" id="UP000557717"/>
    </source>
</evidence>
<dbReference type="CDD" id="cd01951">
    <property type="entry name" value="lectin_L-type"/>
    <property type="match status" value="1"/>
</dbReference>
<feature type="region of interest" description="Disordered" evidence="1">
    <location>
        <begin position="62"/>
        <end position="84"/>
    </location>
</feature>
<evidence type="ECO:0000256" key="1">
    <source>
        <dbReference type="SAM" id="MobiDB-lite"/>
    </source>
</evidence>
<evidence type="ECO:0000259" key="3">
    <source>
        <dbReference type="Pfam" id="PF00139"/>
    </source>
</evidence>
<accession>A0A840VFA9</accession>
<proteinExistence type="predicted"/>
<gene>
    <name evidence="4" type="ORF">HNR46_002755</name>
</gene>
<dbReference type="RefSeq" id="WP_184019605.1">
    <property type="nucleotide sequence ID" value="NZ_JACHFD010000013.1"/>
</dbReference>
<dbReference type="Pfam" id="PF00139">
    <property type="entry name" value="Lectin_legB"/>
    <property type="match status" value="1"/>
</dbReference>
<feature type="signal peptide" evidence="2">
    <location>
        <begin position="1"/>
        <end position="28"/>
    </location>
</feature>
<dbReference type="InterPro" id="IPR051136">
    <property type="entry name" value="Intracellular_Lectin-GPT"/>
</dbReference>
<dbReference type="PANTHER" id="PTHR12223">
    <property type="entry name" value="VESICULAR MANNOSE-BINDING LECTIN"/>
    <property type="match status" value="1"/>
</dbReference>
<sequence length="838" mass="89390">MSTQPLNLQRGLLAAAVGMMATSSVAHAAPTAFKYLRFEPVAVRTPGSIFQMSELLLFDENGDPIPTPPGGTVGVSAENPDTPAGELPEYAFDGNKTNKWLDFSWDDTALILDFTQINGGTDDSVIIGSYNYWTANDANGRDPVTWRLESSEDGVTWTLVDLVSDASVNTARNAQALATNREIPDSISPRILYFESDNLDYPGSTAVIPNGNWTFYCEWELGDTAEITVNGGTPIPVENGDYPEIALPDNSDSNVKLTVYGVGGTTAEKTMTIRTEDSTTRTVEMVRFSPMKMRAGTAIQLGEFLFFDPEGNEVIPVNVVDDAGTNAADANEGALKLIDGDSSTKWFSGSANPVVFEFSGPVELGSYQLVTANDFNGRDPIQWVLEESSDGGETWTYIESMTGLDYSTPTDRFTPTQVFPFPADGTMMPIIDLFTVDFGSVATVGTAGDTVDLDWIVFMGGTIDIQPQVGVVGSADGYAEVSVNETTTFVLTATAETGTRSVSAEVYAYLLTPFDGTIDYPGFDNADGVVPLGSSTVFNAYDVFVNDPDTNRLRLTDQGTQQSGTAWFFDPIDLSGGFKTTFEAEITHSLYYNGADGVAFIVQNSEFGNTYQPSAFTPADTEARTMAIFLDSYKNGDDDPSHASLKVAVNGVVIAQQDLSSTGLAIAKGFEGNYLLTGVGGNSGYTVEVFYYPGHLDVTVEGVLVIDGLAVDLGATGASVLDAEGKAYVGFTARTGGLGENHDILNWMLTTEGIEPPAAPLALTSYSFDFSVSPATVTLTWDSTAGDYYGITTSTTLGDWTSVMDNILATGVSTTMTVEVPAGTAGFFRVEETTAPEP</sequence>
<dbReference type="Proteomes" id="UP000557717">
    <property type="component" value="Unassembled WGS sequence"/>
</dbReference>
<evidence type="ECO:0000256" key="2">
    <source>
        <dbReference type="SAM" id="SignalP"/>
    </source>
</evidence>
<keyword evidence="2" id="KW-0732">Signal</keyword>
<feature type="chain" id="PRO_5032295425" description="Legume lectin domain-containing protein" evidence="2">
    <location>
        <begin position="29"/>
        <end position="838"/>
    </location>
</feature>
<reference evidence="4 5" key="1">
    <citation type="submission" date="2020-08" db="EMBL/GenBank/DDBJ databases">
        <title>Genomic Encyclopedia of Type Strains, Phase IV (KMG-IV): sequencing the most valuable type-strain genomes for metagenomic binning, comparative biology and taxonomic classification.</title>
        <authorList>
            <person name="Goeker M."/>
        </authorList>
    </citation>
    <scope>NUCLEOTIDE SEQUENCE [LARGE SCALE GENOMIC DNA]</scope>
    <source>
        <strain evidence="4 5">YC6886</strain>
    </source>
</reference>
<comment type="caution">
    <text evidence="4">The sequence shown here is derived from an EMBL/GenBank/DDBJ whole genome shotgun (WGS) entry which is preliminary data.</text>
</comment>
<dbReference type="Gene3D" id="2.60.120.200">
    <property type="match status" value="1"/>
</dbReference>
<dbReference type="InterPro" id="IPR056573">
    <property type="entry name" value="Lectin_L-type_dom"/>
</dbReference>
<dbReference type="SUPFAM" id="SSF49899">
    <property type="entry name" value="Concanavalin A-like lectins/glucanases"/>
    <property type="match status" value="1"/>
</dbReference>
<dbReference type="InterPro" id="IPR001220">
    <property type="entry name" value="Legume_lectin_dom"/>
</dbReference>
<feature type="domain" description="Legume lectin" evidence="3">
    <location>
        <begin position="550"/>
        <end position="757"/>
    </location>
</feature>
<dbReference type="Gene3D" id="2.60.120.260">
    <property type="entry name" value="Galactose-binding domain-like"/>
    <property type="match status" value="2"/>
</dbReference>
<organism evidence="4 5">
    <name type="scientific">Haloferula luteola</name>
    <dbReference type="NCBI Taxonomy" id="595692"/>
    <lineage>
        <taxon>Bacteria</taxon>
        <taxon>Pseudomonadati</taxon>
        <taxon>Verrucomicrobiota</taxon>
        <taxon>Verrucomicrobiia</taxon>
        <taxon>Verrucomicrobiales</taxon>
        <taxon>Verrucomicrobiaceae</taxon>
        <taxon>Haloferula</taxon>
    </lineage>
</organism>
<dbReference type="GO" id="GO:0030246">
    <property type="term" value="F:carbohydrate binding"/>
    <property type="evidence" value="ECO:0007669"/>
    <property type="project" value="InterPro"/>
</dbReference>
<protein>
    <recommendedName>
        <fullName evidence="3">Legume lectin domain-containing protein</fullName>
    </recommendedName>
</protein>
<keyword evidence="5" id="KW-1185">Reference proteome</keyword>
<dbReference type="InterPro" id="IPR013320">
    <property type="entry name" value="ConA-like_dom_sf"/>
</dbReference>
<dbReference type="InterPro" id="IPR008979">
    <property type="entry name" value="Galactose-bd-like_sf"/>
</dbReference>
<evidence type="ECO:0000313" key="4">
    <source>
        <dbReference type="EMBL" id="MBB5352509.1"/>
    </source>
</evidence>